<reference evidence="2 3" key="2">
    <citation type="journal article" date="2010" name="Stand. Genomic Sci.">
        <title>Complete genome sequence of Nakamurella multipartita type strain (Y-104).</title>
        <authorList>
            <person name="Tice H."/>
            <person name="Mayilraj S."/>
            <person name="Sims D."/>
            <person name="Lapidus A."/>
            <person name="Nolan M."/>
            <person name="Lucas S."/>
            <person name="Glavina Del Rio T."/>
            <person name="Copeland A."/>
            <person name="Cheng J.F."/>
            <person name="Meincke L."/>
            <person name="Bruce D."/>
            <person name="Goodwin L."/>
            <person name="Pitluck S."/>
            <person name="Ivanova N."/>
            <person name="Mavromatis K."/>
            <person name="Ovchinnikova G."/>
            <person name="Pati A."/>
            <person name="Chen A."/>
            <person name="Palaniappan K."/>
            <person name="Land M."/>
            <person name="Hauser L."/>
            <person name="Chang Y.J."/>
            <person name="Jeffries C.D."/>
            <person name="Detter J.C."/>
            <person name="Brettin T."/>
            <person name="Rohde M."/>
            <person name="Goker M."/>
            <person name="Bristow J."/>
            <person name="Eisen J.A."/>
            <person name="Markowitz V."/>
            <person name="Hugenholtz P."/>
            <person name="Kyrpides N.C."/>
            <person name="Klenk H.P."/>
            <person name="Chen F."/>
        </authorList>
    </citation>
    <scope>NUCLEOTIDE SEQUENCE [LARGE SCALE GENOMIC DNA]</scope>
    <source>
        <strain evidence="3">ATCC 700099 / DSM 44233 / CIP 104796 / JCM 9543 / NBRC 105858 / Y-104</strain>
    </source>
</reference>
<evidence type="ECO:0000313" key="3">
    <source>
        <dbReference type="Proteomes" id="UP000002218"/>
    </source>
</evidence>
<protein>
    <submittedName>
        <fullName evidence="2">Deoxyribodipyrimidine photolyase-related protein</fullName>
    </submittedName>
</protein>
<dbReference type="HOGENOM" id="CLU_031632_1_0_11"/>
<dbReference type="Gene3D" id="1.10.10.1710">
    <property type="entry name" value="Deoxyribodipyrimidine photolyase-related"/>
    <property type="match status" value="1"/>
</dbReference>
<keyword evidence="2" id="KW-0456">Lyase</keyword>
<dbReference type="EMBL" id="CP001737">
    <property type="protein sequence ID" value="ACV79136.1"/>
    <property type="molecule type" value="Genomic_DNA"/>
</dbReference>
<feature type="region of interest" description="Disordered" evidence="1">
    <location>
        <begin position="145"/>
        <end position="185"/>
    </location>
</feature>
<sequence length="500" mass="56660">MNASAPAERRWLFADQLGPHFLDTDDQPVLLVQSRRAFARRRFHRQKAHLVLSALRHRAAELSDRCEFRAVDRYTDAAGDRALTVCHPTTRGALALVQRLPGVQVLPARGFVTGMADFAAWADGRGRLLMEDHYRIARRRQGVLMDGDEPAGGRWNFDADNREPPPKPRRGRSGPPTLGVPEPWWPQEDEIDEQVRRDLDRWERDGDVRFVGRDGPRRFAATRHEALQALEHFVAHRLAAFGRYEDAMLADDAWMAHSLLSAPLNLGLLDPLEVVHRVEDAYRGGQAPIAAAEAVVRQILGWRDYVWHLYWYLGPDYPAGNGLRARRGLPDWFAELDADAVQARCLSGVLADLRDHGWVHHIPRLMVLGNFALQQGWDPAELTDWFHRCFVDGYEWVMVANVVGMSQFADGGRITTKPYAAGGAYINRMSDYCGPCAYRPTVRVGEQACPFTAGYWNFLHRHRGELSGNHRMAQPLRGLDRLADLDALLDQERRRGTDPP</sequence>
<dbReference type="RefSeq" id="WP_015748015.1">
    <property type="nucleotide sequence ID" value="NC_013235.1"/>
</dbReference>
<gene>
    <name evidence="2" type="ordered locus">Namu_2791</name>
</gene>
<dbReference type="AlphaFoldDB" id="C8X9H8"/>
<dbReference type="GO" id="GO:0016829">
    <property type="term" value="F:lyase activity"/>
    <property type="evidence" value="ECO:0007669"/>
    <property type="project" value="UniProtKB-KW"/>
</dbReference>
<dbReference type="SUPFAM" id="SSF48173">
    <property type="entry name" value="Cryptochrome/photolyase FAD-binding domain"/>
    <property type="match status" value="1"/>
</dbReference>
<dbReference type="InterPro" id="IPR036134">
    <property type="entry name" value="Crypto/Photolyase_FAD-like_sf"/>
</dbReference>
<dbReference type="Pfam" id="PF04244">
    <property type="entry name" value="DPRP"/>
    <property type="match status" value="1"/>
</dbReference>
<dbReference type="Gene3D" id="1.10.579.10">
    <property type="entry name" value="DNA Cyclobutane Dipyrimidine Photolyase, subunit A, domain 3"/>
    <property type="match status" value="1"/>
</dbReference>
<dbReference type="KEGG" id="nml:Namu_2791"/>
<evidence type="ECO:0000313" key="2">
    <source>
        <dbReference type="EMBL" id="ACV79136.1"/>
    </source>
</evidence>
<feature type="compositionally biased region" description="Basic and acidic residues" evidence="1">
    <location>
        <begin position="157"/>
        <end position="166"/>
    </location>
</feature>
<dbReference type="PANTHER" id="PTHR38657:SF1">
    <property type="entry name" value="SLR1343 PROTEIN"/>
    <property type="match status" value="1"/>
</dbReference>
<dbReference type="Gene3D" id="3.40.50.620">
    <property type="entry name" value="HUPs"/>
    <property type="match status" value="1"/>
</dbReference>
<dbReference type="InterPro" id="IPR014729">
    <property type="entry name" value="Rossmann-like_a/b/a_fold"/>
</dbReference>
<dbReference type="InterPro" id="IPR052551">
    <property type="entry name" value="UV-DNA_repair_photolyase"/>
</dbReference>
<dbReference type="PANTHER" id="PTHR38657">
    <property type="entry name" value="SLR1343 PROTEIN"/>
    <property type="match status" value="1"/>
</dbReference>
<dbReference type="InterPro" id="IPR007357">
    <property type="entry name" value="PhrB-like"/>
</dbReference>
<dbReference type="Gene3D" id="1.25.40.80">
    <property type="match status" value="1"/>
</dbReference>
<evidence type="ECO:0000256" key="1">
    <source>
        <dbReference type="SAM" id="MobiDB-lite"/>
    </source>
</evidence>
<organism evidence="2 3">
    <name type="scientific">Nakamurella multipartita (strain ATCC 700099 / DSM 44233 / CIP 104796 / JCM 9543 / NBRC 105858 / Y-104)</name>
    <name type="common">Microsphaera multipartita</name>
    <dbReference type="NCBI Taxonomy" id="479431"/>
    <lineage>
        <taxon>Bacteria</taxon>
        <taxon>Bacillati</taxon>
        <taxon>Actinomycetota</taxon>
        <taxon>Actinomycetes</taxon>
        <taxon>Nakamurellales</taxon>
        <taxon>Nakamurellaceae</taxon>
        <taxon>Nakamurella</taxon>
    </lineage>
</organism>
<dbReference type="Proteomes" id="UP000002218">
    <property type="component" value="Chromosome"/>
</dbReference>
<name>C8X9H8_NAKMY</name>
<dbReference type="eggNOG" id="COG3046">
    <property type="taxonomic scope" value="Bacteria"/>
</dbReference>
<reference evidence="3" key="1">
    <citation type="submission" date="2009-09" db="EMBL/GenBank/DDBJ databases">
        <title>The complete genome of Nakamurella multipartita DSM 44233.</title>
        <authorList>
            <consortium name="US DOE Joint Genome Institute (JGI-PGF)"/>
            <person name="Lucas S."/>
            <person name="Copeland A."/>
            <person name="Lapidus A."/>
            <person name="Glavina del Rio T."/>
            <person name="Dalin E."/>
            <person name="Tice H."/>
            <person name="Bruce D."/>
            <person name="Goodwin L."/>
            <person name="Pitluck S."/>
            <person name="Kyrpides N."/>
            <person name="Mavromatis K."/>
            <person name="Ivanova N."/>
            <person name="Ovchinnikova G."/>
            <person name="Sims D."/>
            <person name="Meincke L."/>
            <person name="Brettin T."/>
            <person name="Detter J.C."/>
            <person name="Han C."/>
            <person name="Larimer F."/>
            <person name="Land M."/>
            <person name="Hauser L."/>
            <person name="Markowitz V."/>
            <person name="Cheng J.-F."/>
            <person name="Hugenholtz P."/>
            <person name="Woyke T."/>
            <person name="Wu D."/>
            <person name="Klenk H.-P."/>
            <person name="Eisen J.A."/>
        </authorList>
    </citation>
    <scope>NUCLEOTIDE SEQUENCE [LARGE SCALE GENOMIC DNA]</scope>
    <source>
        <strain evidence="3">ATCC 700099 / DSM 44233 / CIP 104796 / JCM 9543 / NBRC 105858 / Y-104</strain>
    </source>
</reference>
<keyword evidence="3" id="KW-1185">Reference proteome</keyword>
<dbReference type="STRING" id="479431.Namu_2791"/>
<accession>C8X9H8</accession>
<proteinExistence type="predicted"/>
<dbReference type="InParanoid" id="C8X9H8"/>
<dbReference type="OrthoDB" id="5288100at2"/>